<evidence type="ECO:0000313" key="2">
    <source>
        <dbReference type="EMBL" id="OIT02054.1"/>
    </source>
</evidence>
<dbReference type="SMR" id="A0A1J6IAV3"/>
<accession>A0A1J6IAV3</accession>
<evidence type="ECO:0000313" key="3">
    <source>
        <dbReference type="Proteomes" id="UP000187609"/>
    </source>
</evidence>
<protein>
    <submittedName>
        <fullName evidence="2">Uncharacterized protein</fullName>
    </submittedName>
</protein>
<keyword evidence="3" id="KW-1185">Reference proteome</keyword>
<organism evidence="2 3">
    <name type="scientific">Nicotiana attenuata</name>
    <name type="common">Coyote tobacco</name>
    <dbReference type="NCBI Taxonomy" id="49451"/>
    <lineage>
        <taxon>Eukaryota</taxon>
        <taxon>Viridiplantae</taxon>
        <taxon>Streptophyta</taxon>
        <taxon>Embryophyta</taxon>
        <taxon>Tracheophyta</taxon>
        <taxon>Spermatophyta</taxon>
        <taxon>Magnoliopsida</taxon>
        <taxon>eudicotyledons</taxon>
        <taxon>Gunneridae</taxon>
        <taxon>Pentapetalae</taxon>
        <taxon>asterids</taxon>
        <taxon>lamiids</taxon>
        <taxon>Solanales</taxon>
        <taxon>Solanaceae</taxon>
        <taxon>Nicotianoideae</taxon>
        <taxon>Nicotianeae</taxon>
        <taxon>Nicotiana</taxon>
    </lineage>
</organism>
<feature type="region of interest" description="Disordered" evidence="1">
    <location>
        <begin position="445"/>
        <end position="474"/>
    </location>
</feature>
<evidence type="ECO:0000256" key="1">
    <source>
        <dbReference type="SAM" id="MobiDB-lite"/>
    </source>
</evidence>
<name>A0A1J6IAV3_NICAT</name>
<proteinExistence type="predicted"/>
<reference evidence="2" key="1">
    <citation type="submission" date="2016-11" db="EMBL/GenBank/DDBJ databases">
        <title>The genome of Nicotiana attenuata.</title>
        <authorList>
            <person name="Xu S."/>
            <person name="Brockmoeller T."/>
            <person name="Gaquerel E."/>
            <person name="Navarro A."/>
            <person name="Kuhl H."/>
            <person name="Gase K."/>
            <person name="Ling Z."/>
            <person name="Zhou W."/>
            <person name="Kreitzer C."/>
            <person name="Stanke M."/>
            <person name="Tang H."/>
            <person name="Lyons E."/>
            <person name="Pandey P."/>
            <person name="Pandey S.P."/>
            <person name="Timmermann B."/>
            <person name="Baldwin I.T."/>
        </authorList>
    </citation>
    <scope>NUCLEOTIDE SEQUENCE [LARGE SCALE GENOMIC DNA]</scope>
    <source>
        <strain evidence="2">UT</strain>
    </source>
</reference>
<dbReference type="EMBL" id="MJEQ01037188">
    <property type="protein sequence ID" value="OIT02054.1"/>
    <property type="molecule type" value="Genomic_DNA"/>
</dbReference>
<dbReference type="AlphaFoldDB" id="A0A1J6IAV3"/>
<dbReference type="Gramene" id="OIT02054">
    <property type="protein sequence ID" value="OIT02054"/>
    <property type="gene ID" value="A4A49_30386"/>
</dbReference>
<comment type="caution">
    <text evidence="2">The sequence shown here is derived from an EMBL/GenBank/DDBJ whole genome shotgun (WGS) entry which is preliminary data.</text>
</comment>
<gene>
    <name evidence="2" type="ORF">A4A49_30386</name>
</gene>
<dbReference type="Proteomes" id="UP000187609">
    <property type="component" value="Unassembled WGS sequence"/>
</dbReference>
<sequence length="627" mass="67730">MLQLHKTQTIKLSTLERDLQLCLEKWSFVQAETTEEHSAYDAPVELVATVPLHTTRECAHSEGQGVNGVNVWITEAVVEQGKTKEQVTEIAIKATDRNKEGQLLGKEDIATAQAGDKLEACSNNTTKACGEKLIGRVPISSQAETTEEHPTYDAPVELVATVPLHTTRECAHSEGQRVNGVNVWITEAVVEQGKPKEHVTEIAIKATDRNKEGQLLGKEDIATAQAGDKLEACSKHGQQPQKDRVTILQAEISSSNHISAGNFNWPKDGAKGDDTVHNLHEKAWTMVSSKKVTPDKNNGQQVEQIFIKNSTLSAARRNVNDDDGKIDGHNLQLVECNKAENLECNNTKNWAAAASSKQAYPDDNAEAQFSATPPSKNEAAKVQGEQFFNFTDIGPKRRGLSPNVPAFIPSKQQQLVSTLEGVSSTIQAEKEVAKSGQQRALNATVGPKEKSLAGRSQLGSGFSRRTKASSSSLDTNFSSKFKMSYEVAVNSDSGSDRKSSRNSFTAMFGTRLDLLGISITYWSSLGQSKPTDDVPTTTALARLYKAVNGANSRHNRQADMTASGARINIQEEVLNKANTDNNQQTVAGAGHVEASINVPATVGSDLEVVVALNATADVPTKGFKTFS</sequence>